<organism evidence="2 3">
    <name type="scientific">Dictyobacter vulcani</name>
    <dbReference type="NCBI Taxonomy" id="2607529"/>
    <lineage>
        <taxon>Bacteria</taxon>
        <taxon>Bacillati</taxon>
        <taxon>Chloroflexota</taxon>
        <taxon>Ktedonobacteria</taxon>
        <taxon>Ktedonobacterales</taxon>
        <taxon>Dictyobacteraceae</taxon>
        <taxon>Dictyobacter</taxon>
    </lineage>
</organism>
<evidence type="ECO:0000259" key="1">
    <source>
        <dbReference type="Pfam" id="PF08281"/>
    </source>
</evidence>
<dbReference type="Gene3D" id="1.10.10.10">
    <property type="entry name" value="Winged helix-like DNA-binding domain superfamily/Winged helix DNA-binding domain"/>
    <property type="match status" value="1"/>
</dbReference>
<name>A0A5J4KZU3_9CHLR</name>
<evidence type="ECO:0000313" key="3">
    <source>
        <dbReference type="Proteomes" id="UP000326912"/>
    </source>
</evidence>
<reference evidence="2 3" key="1">
    <citation type="submission" date="2019-10" db="EMBL/GenBank/DDBJ databases">
        <title>Dictyobacter vulcani sp. nov., within the class Ktedonobacteria, isolated from soil of volcanic Mt. Zao.</title>
        <authorList>
            <person name="Zheng Y."/>
            <person name="Wang C.M."/>
            <person name="Sakai Y."/>
            <person name="Abe K."/>
            <person name="Yokota A."/>
            <person name="Yabe S."/>
        </authorList>
    </citation>
    <scope>NUCLEOTIDE SEQUENCE [LARGE SCALE GENOMIC DNA]</scope>
    <source>
        <strain evidence="2 3">W12</strain>
    </source>
</reference>
<dbReference type="EMBL" id="BKZW01000005">
    <property type="protein sequence ID" value="GER92027.1"/>
    <property type="molecule type" value="Genomic_DNA"/>
</dbReference>
<protein>
    <recommendedName>
        <fullName evidence="1">RNA polymerase sigma factor 70 region 4 type 2 domain-containing protein</fullName>
    </recommendedName>
</protein>
<dbReference type="Proteomes" id="UP000326912">
    <property type="component" value="Unassembled WGS sequence"/>
</dbReference>
<dbReference type="GO" id="GO:0006352">
    <property type="term" value="P:DNA-templated transcription initiation"/>
    <property type="evidence" value="ECO:0007669"/>
    <property type="project" value="InterPro"/>
</dbReference>
<dbReference type="SUPFAM" id="SSF88659">
    <property type="entry name" value="Sigma3 and sigma4 domains of RNA polymerase sigma factors"/>
    <property type="match status" value="1"/>
</dbReference>
<dbReference type="InterPro" id="IPR013324">
    <property type="entry name" value="RNA_pol_sigma_r3/r4-like"/>
</dbReference>
<keyword evidence="3" id="KW-1185">Reference proteome</keyword>
<proteinExistence type="predicted"/>
<dbReference type="CDD" id="cd06171">
    <property type="entry name" value="Sigma70_r4"/>
    <property type="match status" value="1"/>
</dbReference>
<accession>A0A5J4KZU3</accession>
<gene>
    <name evidence="2" type="ORF">KDW_61890</name>
</gene>
<feature type="domain" description="RNA polymerase sigma factor 70 region 4 type 2" evidence="1">
    <location>
        <begin position="202"/>
        <end position="246"/>
    </location>
</feature>
<dbReference type="InterPro" id="IPR036388">
    <property type="entry name" value="WH-like_DNA-bd_sf"/>
</dbReference>
<dbReference type="InterPro" id="IPR013249">
    <property type="entry name" value="RNA_pol_sigma70_r4_t2"/>
</dbReference>
<dbReference type="GO" id="GO:0016987">
    <property type="term" value="F:sigma factor activity"/>
    <property type="evidence" value="ECO:0007669"/>
    <property type="project" value="InterPro"/>
</dbReference>
<comment type="caution">
    <text evidence="2">The sequence shown here is derived from an EMBL/GenBank/DDBJ whole genome shotgun (WGS) entry which is preliminary data.</text>
</comment>
<evidence type="ECO:0000313" key="2">
    <source>
        <dbReference type="EMBL" id="GER92027.1"/>
    </source>
</evidence>
<dbReference type="GO" id="GO:0003677">
    <property type="term" value="F:DNA binding"/>
    <property type="evidence" value="ECO:0007669"/>
    <property type="project" value="InterPro"/>
</dbReference>
<dbReference type="AlphaFoldDB" id="A0A5J4KZU3"/>
<dbReference type="Pfam" id="PF08281">
    <property type="entry name" value="Sigma70_r4_2"/>
    <property type="match status" value="1"/>
</dbReference>
<sequence>MVAKYYSDVNQRRSHLLKVFESLPTYDSQDFWPTVEQTDFPREVLVKSARVARQMQLEAIGKKLASIIIIRSSAKNEFWAKSIARKCYGLGWDEQRNMGLDLCADLNEAILKAVQDVQRHFWEENFVHCLNYERMHVYRSFMLREGRLNTAHVEKSRRVPRSLMYRLDDMVAYSDALHNPYEIEDEQAYAIFHAIDSSFLVDIVKRLPKRLAEVVLLSYWEDKTEKDIASRLGVSDRTVRNRLQVAIRVLSQALICEPDCSPYIPHVHQSDPDSLNK</sequence>